<feature type="domain" description="Myb-like" evidence="5">
    <location>
        <begin position="66"/>
        <end position="104"/>
    </location>
</feature>
<dbReference type="PANTHER" id="PTHR46621:SF1">
    <property type="entry name" value="SNRNA-ACTIVATING PROTEIN COMPLEX SUBUNIT 4"/>
    <property type="match status" value="1"/>
</dbReference>
<feature type="domain" description="Myb-like" evidence="5">
    <location>
        <begin position="8"/>
        <end position="59"/>
    </location>
</feature>
<dbReference type="PROSITE" id="PS51294">
    <property type="entry name" value="HTH_MYB"/>
    <property type="match status" value="2"/>
</dbReference>
<evidence type="ECO:0000256" key="4">
    <source>
        <dbReference type="ARBA" id="ARBA00023242"/>
    </source>
</evidence>
<dbReference type="InterPro" id="IPR051575">
    <property type="entry name" value="Myb-like_DNA-bd"/>
</dbReference>
<keyword evidence="8" id="KW-1185">Reference proteome</keyword>
<evidence type="ECO:0000313" key="7">
    <source>
        <dbReference type="EMBL" id="KAK8867181.1"/>
    </source>
</evidence>
<name>A0ABR2IRL2_9EUKA</name>
<dbReference type="Gene3D" id="1.10.10.60">
    <property type="entry name" value="Homeodomain-like"/>
    <property type="match status" value="2"/>
</dbReference>
<comment type="caution">
    <text evidence="7">The sequence shown here is derived from an EMBL/GenBank/DDBJ whole genome shotgun (WGS) entry which is preliminary data.</text>
</comment>
<dbReference type="SUPFAM" id="SSF46689">
    <property type="entry name" value="Homeodomain-like"/>
    <property type="match status" value="1"/>
</dbReference>
<evidence type="ECO:0000256" key="2">
    <source>
        <dbReference type="ARBA" id="ARBA00023125"/>
    </source>
</evidence>
<evidence type="ECO:0000256" key="1">
    <source>
        <dbReference type="ARBA" id="ARBA00023015"/>
    </source>
</evidence>
<organism evidence="7 8">
    <name type="scientific">Tritrichomonas musculus</name>
    <dbReference type="NCBI Taxonomy" id="1915356"/>
    <lineage>
        <taxon>Eukaryota</taxon>
        <taxon>Metamonada</taxon>
        <taxon>Parabasalia</taxon>
        <taxon>Tritrichomonadida</taxon>
        <taxon>Tritrichomonadidae</taxon>
        <taxon>Tritrichomonas</taxon>
    </lineage>
</organism>
<dbReference type="PANTHER" id="PTHR46621">
    <property type="entry name" value="SNRNA-ACTIVATING PROTEIN COMPLEX SUBUNIT 4"/>
    <property type="match status" value="1"/>
</dbReference>
<evidence type="ECO:0000259" key="5">
    <source>
        <dbReference type="PROSITE" id="PS50090"/>
    </source>
</evidence>
<dbReference type="PROSITE" id="PS50090">
    <property type="entry name" value="MYB_LIKE"/>
    <property type="match status" value="2"/>
</dbReference>
<dbReference type="InterPro" id="IPR001005">
    <property type="entry name" value="SANT/Myb"/>
</dbReference>
<evidence type="ECO:0000259" key="6">
    <source>
        <dbReference type="PROSITE" id="PS51294"/>
    </source>
</evidence>
<keyword evidence="2" id="KW-0238">DNA-binding</keyword>
<sequence>MQKKSESYKKNHRIHFTRDEDDRIKYLVQKYGSKKWAVSASFMKGKSANQCRDRYSNYLIQSYFHGDWSKEEDELLEKLHKEYGTKWSLIQKHLTHRSPNAIKNEKVCNNSTIDEIFNEKKTQHVEI</sequence>
<keyword evidence="1" id="KW-0805">Transcription regulation</keyword>
<feature type="domain" description="HTH myb-type" evidence="6">
    <location>
        <begin position="16"/>
        <end position="63"/>
    </location>
</feature>
<dbReference type="Pfam" id="PF13921">
    <property type="entry name" value="Myb_DNA-bind_6"/>
    <property type="match status" value="1"/>
</dbReference>
<keyword evidence="3" id="KW-0804">Transcription</keyword>
<evidence type="ECO:0000313" key="8">
    <source>
        <dbReference type="Proteomes" id="UP001470230"/>
    </source>
</evidence>
<dbReference type="EMBL" id="JAPFFF010000015">
    <property type="protein sequence ID" value="KAK8867181.1"/>
    <property type="molecule type" value="Genomic_DNA"/>
</dbReference>
<protein>
    <recommendedName>
        <fullName evidence="9">Myb-like DNA-binding domain containing protein</fullName>
    </recommendedName>
</protein>
<reference evidence="7 8" key="1">
    <citation type="submission" date="2024-04" db="EMBL/GenBank/DDBJ databases">
        <title>Tritrichomonas musculus Genome.</title>
        <authorList>
            <person name="Alves-Ferreira E."/>
            <person name="Grigg M."/>
            <person name="Lorenzi H."/>
            <person name="Galac M."/>
        </authorList>
    </citation>
    <scope>NUCLEOTIDE SEQUENCE [LARGE SCALE GENOMIC DNA]</scope>
    <source>
        <strain evidence="7 8">EAF2021</strain>
    </source>
</reference>
<dbReference type="InterPro" id="IPR009057">
    <property type="entry name" value="Homeodomain-like_sf"/>
</dbReference>
<evidence type="ECO:0008006" key="9">
    <source>
        <dbReference type="Google" id="ProtNLM"/>
    </source>
</evidence>
<dbReference type="InterPro" id="IPR017930">
    <property type="entry name" value="Myb_dom"/>
</dbReference>
<keyword evidence="4" id="KW-0539">Nucleus</keyword>
<evidence type="ECO:0000256" key="3">
    <source>
        <dbReference type="ARBA" id="ARBA00023163"/>
    </source>
</evidence>
<dbReference type="Proteomes" id="UP001470230">
    <property type="component" value="Unassembled WGS sequence"/>
</dbReference>
<gene>
    <name evidence="7" type="ORF">M9Y10_010157</name>
</gene>
<dbReference type="SMART" id="SM00717">
    <property type="entry name" value="SANT"/>
    <property type="match status" value="2"/>
</dbReference>
<feature type="domain" description="HTH myb-type" evidence="6">
    <location>
        <begin position="65"/>
        <end position="104"/>
    </location>
</feature>
<dbReference type="CDD" id="cd00167">
    <property type="entry name" value="SANT"/>
    <property type="match status" value="2"/>
</dbReference>
<accession>A0ABR2IRL2</accession>
<proteinExistence type="predicted"/>